<accession>A0A841SSZ5</accession>
<dbReference type="CDD" id="cd06261">
    <property type="entry name" value="TM_PBP2"/>
    <property type="match status" value="1"/>
</dbReference>
<keyword evidence="3" id="KW-1003">Cell membrane</keyword>
<dbReference type="AlphaFoldDB" id="A0A841SSZ5"/>
<feature type="domain" description="ABC transmembrane type-1" evidence="8">
    <location>
        <begin position="87"/>
        <end position="301"/>
    </location>
</feature>
<evidence type="ECO:0000256" key="2">
    <source>
        <dbReference type="ARBA" id="ARBA00022448"/>
    </source>
</evidence>
<dbReference type="PROSITE" id="PS50928">
    <property type="entry name" value="ABC_TM1"/>
    <property type="match status" value="1"/>
</dbReference>
<feature type="transmembrane region" description="Helical" evidence="7">
    <location>
        <begin position="124"/>
        <end position="145"/>
    </location>
</feature>
<dbReference type="GO" id="GO:0005886">
    <property type="term" value="C:plasma membrane"/>
    <property type="evidence" value="ECO:0007669"/>
    <property type="project" value="UniProtKB-SubCell"/>
</dbReference>
<name>A0A841SSZ5_9BACL</name>
<evidence type="ECO:0000313" key="9">
    <source>
        <dbReference type="EMBL" id="MBB6634099.1"/>
    </source>
</evidence>
<dbReference type="EMBL" id="JACJVQ010000006">
    <property type="protein sequence ID" value="MBB6634099.1"/>
    <property type="molecule type" value="Genomic_DNA"/>
</dbReference>
<comment type="caution">
    <text evidence="9">The sequence shown here is derived from an EMBL/GenBank/DDBJ whole genome shotgun (WGS) entry which is preliminary data.</text>
</comment>
<dbReference type="SUPFAM" id="SSF161098">
    <property type="entry name" value="MetI-like"/>
    <property type="match status" value="1"/>
</dbReference>
<evidence type="ECO:0000256" key="3">
    <source>
        <dbReference type="ARBA" id="ARBA00022475"/>
    </source>
</evidence>
<sequence length="316" mass="35267">MEKAVRLDASGTGRASRLSEKTKDGLFLAAIISPALLLLLFTIGIPIVKSLYLSFYDVTLLRMKSLSWNGFANYRNLFADGDFGHSVAVTFRYVFTIVALQFVLGMALALILNGKIPMRRAIRTVVLIPWVIPTIIGALLWMWLFQPQYGIVNYVLQYLHLIDKPLNWLSDIHLALWAVTAAALWKQLPFMVTMLLAGMQGIPGDMYEAAMIDGANKRQQFWYVTLPMLKNTIQTVTLIACIENFKMFPLFWIMTSGGPVDATTTLSILSYKTAFIDLDLGKGAAIGAIWLVIMLLFSWIYNRLFSIGEGKGGGAH</sequence>
<feature type="transmembrane region" description="Helical" evidence="7">
    <location>
        <begin position="283"/>
        <end position="301"/>
    </location>
</feature>
<keyword evidence="2 7" id="KW-0813">Transport</keyword>
<feature type="transmembrane region" description="Helical" evidence="7">
    <location>
        <begin position="93"/>
        <end position="112"/>
    </location>
</feature>
<reference evidence="9 10" key="1">
    <citation type="submission" date="2020-08" db="EMBL/GenBank/DDBJ databases">
        <title>Cohnella phylogeny.</title>
        <authorList>
            <person name="Dunlap C."/>
        </authorList>
    </citation>
    <scope>NUCLEOTIDE SEQUENCE [LARGE SCALE GENOMIC DNA]</scope>
    <source>
        <strain evidence="9 10">DSM 25241</strain>
    </source>
</reference>
<evidence type="ECO:0000256" key="1">
    <source>
        <dbReference type="ARBA" id="ARBA00004651"/>
    </source>
</evidence>
<keyword evidence="5 7" id="KW-1133">Transmembrane helix</keyword>
<dbReference type="PANTHER" id="PTHR43005">
    <property type="entry name" value="BLR7065 PROTEIN"/>
    <property type="match status" value="1"/>
</dbReference>
<organism evidence="9 10">
    <name type="scientific">Cohnella thailandensis</name>
    <dbReference type="NCBI Taxonomy" id="557557"/>
    <lineage>
        <taxon>Bacteria</taxon>
        <taxon>Bacillati</taxon>
        <taxon>Bacillota</taxon>
        <taxon>Bacilli</taxon>
        <taxon>Bacillales</taxon>
        <taxon>Paenibacillaceae</taxon>
        <taxon>Cohnella</taxon>
    </lineage>
</organism>
<keyword evidence="6 7" id="KW-0472">Membrane</keyword>
<dbReference type="Gene3D" id="1.10.3720.10">
    <property type="entry name" value="MetI-like"/>
    <property type="match status" value="1"/>
</dbReference>
<keyword evidence="4 7" id="KW-0812">Transmembrane</keyword>
<evidence type="ECO:0000313" key="10">
    <source>
        <dbReference type="Proteomes" id="UP000535838"/>
    </source>
</evidence>
<dbReference type="RefSeq" id="WP_185119334.1">
    <property type="nucleotide sequence ID" value="NZ_JACJVQ010000006.1"/>
</dbReference>
<gene>
    <name evidence="9" type="ORF">H7B67_08260</name>
</gene>
<evidence type="ECO:0000256" key="7">
    <source>
        <dbReference type="RuleBase" id="RU363032"/>
    </source>
</evidence>
<dbReference type="Proteomes" id="UP000535838">
    <property type="component" value="Unassembled WGS sequence"/>
</dbReference>
<feature type="transmembrane region" description="Helical" evidence="7">
    <location>
        <begin position="250"/>
        <end position="271"/>
    </location>
</feature>
<dbReference type="GO" id="GO:0055085">
    <property type="term" value="P:transmembrane transport"/>
    <property type="evidence" value="ECO:0007669"/>
    <property type="project" value="InterPro"/>
</dbReference>
<proteinExistence type="inferred from homology"/>
<dbReference type="PANTHER" id="PTHR43005:SF1">
    <property type="entry name" value="SPERMIDINE_PUTRESCINE TRANSPORT SYSTEM PERMEASE PROTEIN"/>
    <property type="match status" value="1"/>
</dbReference>
<comment type="similarity">
    <text evidence="7">Belongs to the binding-protein-dependent transport system permease family.</text>
</comment>
<evidence type="ECO:0000256" key="5">
    <source>
        <dbReference type="ARBA" id="ARBA00022989"/>
    </source>
</evidence>
<feature type="transmembrane region" description="Helical" evidence="7">
    <location>
        <begin position="165"/>
        <end position="185"/>
    </location>
</feature>
<evidence type="ECO:0000256" key="4">
    <source>
        <dbReference type="ARBA" id="ARBA00022692"/>
    </source>
</evidence>
<protein>
    <submittedName>
        <fullName evidence="9">Sugar ABC transporter permease</fullName>
    </submittedName>
</protein>
<evidence type="ECO:0000256" key="6">
    <source>
        <dbReference type="ARBA" id="ARBA00023136"/>
    </source>
</evidence>
<dbReference type="InterPro" id="IPR035906">
    <property type="entry name" value="MetI-like_sf"/>
</dbReference>
<evidence type="ECO:0000259" key="8">
    <source>
        <dbReference type="PROSITE" id="PS50928"/>
    </source>
</evidence>
<comment type="subcellular location">
    <subcellularLocation>
        <location evidence="1 7">Cell membrane</location>
        <topology evidence="1 7">Multi-pass membrane protein</topology>
    </subcellularLocation>
</comment>
<feature type="transmembrane region" description="Helical" evidence="7">
    <location>
        <begin position="26"/>
        <end position="48"/>
    </location>
</feature>
<dbReference type="Pfam" id="PF00528">
    <property type="entry name" value="BPD_transp_1"/>
    <property type="match status" value="1"/>
</dbReference>
<dbReference type="InterPro" id="IPR000515">
    <property type="entry name" value="MetI-like"/>
</dbReference>
<keyword evidence="10" id="KW-1185">Reference proteome</keyword>